<protein>
    <recommendedName>
        <fullName evidence="5">LysR substrate-binding domain-containing protein</fullName>
    </recommendedName>
</protein>
<gene>
    <name evidence="6" type="ORF">S03H2_26006</name>
</gene>
<dbReference type="GO" id="GO:0003700">
    <property type="term" value="F:DNA-binding transcription factor activity"/>
    <property type="evidence" value="ECO:0007669"/>
    <property type="project" value="TreeGrafter"/>
</dbReference>
<organism evidence="6">
    <name type="scientific">marine sediment metagenome</name>
    <dbReference type="NCBI Taxonomy" id="412755"/>
    <lineage>
        <taxon>unclassified sequences</taxon>
        <taxon>metagenomes</taxon>
        <taxon>ecological metagenomes</taxon>
    </lineage>
</organism>
<proteinExistence type="inferred from homology"/>
<comment type="similarity">
    <text evidence="1">Belongs to the LysR transcriptional regulatory family.</text>
</comment>
<comment type="caution">
    <text evidence="6">The sequence shown here is derived from an EMBL/GenBank/DDBJ whole genome shotgun (WGS) entry which is preliminary data.</text>
</comment>
<dbReference type="InterPro" id="IPR005119">
    <property type="entry name" value="LysR_subst-bd"/>
</dbReference>
<reference evidence="6" key="1">
    <citation type="journal article" date="2014" name="Front. Microbiol.">
        <title>High frequency of phylogenetically diverse reductive dehalogenase-homologous genes in deep subseafloor sedimentary metagenomes.</title>
        <authorList>
            <person name="Kawai M."/>
            <person name="Futagami T."/>
            <person name="Toyoda A."/>
            <person name="Takaki Y."/>
            <person name="Nishi S."/>
            <person name="Hori S."/>
            <person name="Arai W."/>
            <person name="Tsubouchi T."/>
            <person name="Morono Y."/>
            <person name="Uchiyama I."/>
            <person name="Ito T."/>
            <person name="Fujiyama A."/>
            <person name="Inagaki F."/>
            <person name="Takami H."/>
        </authorList>
    </citation>
    <scope>NUCLEOTIDE SEQUENCE</scope>
    <source>
        <strain evidence="6">Expedition CK06-06</strain>
    </source>
</reference>
<keyword evidence="4" id="KW-0804">Transcription</keyword>
<feature type="domain" description="LysR substrate-binding" evidence="5">
    <location>
        <begin position="3"/>
        <end position="129"/>
    </location>
</feature>
<dbReference type="PANTHER" id="PTHR30346:SF26">
    <property type="entry name" value="HYDROGEN PEROXIDE-INDUCIBLE GENES ACTIVATOR"/>
    <property type="match status" value="1"/>
</dbReference>
<dbReference type="GO" id="GO:0003677">
    <property type="term" value="F:DNA binding"/>
    <property type="evidence" value="ECO:0007669"/>
    <property type="project" value="UniProtKB-KW"/>
</dbReference>
<dbReference type="GO" id="GO:0032993">
    <property type="term" value="C:protein-DNA complex"/>
    <property type="evidence" value="ECO:0007669"/>
    <property type="project" value="TreeGrafter"/>
</dbReference>
<feature type="non-terminal residue" evidence="6">
    <location>
        <position position="1"/>
    </location>
</feature>
<name>X1EZR5_9ZZZZ</name>
<evidence type="ECO:0000256" key="2">
    <source>
        <dbReference type="ARBA" id="ARBA00023015"/>
    </source>
</evidence>
<accession>X1EZR5</accession>
<keyword evidence="3" id="KW-0238">DNA-binding</keyword>
<dbReference type="EMBL" id="BARU01014906">
    <property type="protein sequence ID" value="GAH38117.1"/>
    <property type="molecule type" value="Genomic_DNA"/>
</dbReference>
<evidence type="ECO:0000256" key="4">
    <source>
        <dbReference type="ARBA" id="ARBA00023163"/>
    </source>
</evidence>
<evidence type="ECO:0000313" key="6">
    <source>
        <dbReference type="EMBL" id="GAH38117.1"/>
    </source>
</evidence>
<evidence type="ECO:0000259" key="5">
    <source>
        <dbReference type="Pfam" id="PF03466"/>
    </source>
</evidence>
<dbReference type="Gene3D" id="3.40.190.10">
    <property type="entry name" value="Periplasmic binding protein-like II"/>
    <property type="match status" value="2"/>
</dbReference>
<keyword evidence="2" id="KW-0805">Transcription regulation</keyword>
<dbReference type="SUPFAM" id="SSF53850">
    <property type="entry name" value="Periplasmic binding protein-like II"/>
    <property type="match status" value="1"/>
</dbReference>
<sequence length="131" mass="14061">VFREEKTEDTVRDLWAGTLDAGLVALEADLGDLEHADVLRDPFVVAMPKGHPLAKKKKIAQGDLDDQAVLLLEDGHCFRSQALALCSKAGAREMSVRATSLATLVQMVAGGDAVTLLPDLALSVENRRAQL</sequence>
<evidence type="ECO:0000256" key="1">
    <source>
        <dbReference type="ARBA" id="ARBA00009437"/>
    </source>
</evidence>
<evidence type="ECO:0000256" key="3">
    <source>
        <dbReference type="ARBA" id="ARBA00023125"/>
    </source>
</evidence>
<feature type="non-terminal residue" evidence="6">
    <location>
        <position position="131"/>
    </location>
</feature>
<dbReference type="Pfam" id="PF03466">
    <property type="entry name" value="LysR_substrate"/>
    <property type="match status" value="1"/>
</dbReference>
<dbReference type="PANTHER" id="PTHR30346">
    <property type="entry name" value="TRANSCRIPTIONAL DUAL REGULATOR HCAR-RELATED"/>
    <property type="match status" value="1"/>
</dbReference>
<dbReference type="AlphaFoldDB" id="X1EZR5"/>